<name>A0AB34JIR0_PRYPA</name>
<sequence length="212" mass="22389">MKLTVLGATGPTGQIFTVMALDAGHDVTVLVRNPAKLQSIRVGSKKLNVVTGDATDAKAMSSVVDGAEVVVSCLGSHPGGPCPMLSIAFRHILAAAARQARPPRCVLMTTIGVGGTSFHVKCLLGAFVAGWKVIHDYDKADALVRAEHGDVPYVLVRPAHLTDGAGTDKYKLSLASKGCYHFAMTISRTDVAKFLLRAACTPDFDNKAVQLY</sequence>
<evidence type="ECO:0000313" key="3">
    <source>
        <dbReference type="Proteomes" id="UP001515480"/>
    </source>
</evidence>
<dbReference type="PANTHER" id="PTHR43355:SF2">
    <property type="entry name" value="FLAVIN REDUCTASE (NADPH)"/>
    <property type="match status" value="1"/>
</dbReference>
<evidence type="ECO:0000259" key="1">
    <source>
        <dbReference type="Pfam" id="PF13460"/>
    </source>
</evidence>
<gene>
    <name evidence="2" type="ORF">AB1Y20_020960</name>
</gene>
<proteinExistence type="predicted"/>
<dbReference type="GO" id="GO:0004074">
    <property type="term" value="F:biliverdin reductase [NAD(P)H] activity"/>
    <property type="evidence" value="ECO:0007669"/>
    <property type="project" value="TreeGrafter"/>
</dbReference>
<dbReference type="InterPro" id="IPR051606">
    <property type="entry name" value="Polyketide_Oxido-like"/>
</dbReference>
<protein>
    <recommendedName>
        <fullName evidence="1">NAD(P)-binding domain-containing protein</fullName>
    </recommendedName>
</protein>
<dbReference type="Gene3D" id="3.40.50.720">
    <property type="entry name" value="NAD(P)-binding Rossmann-like Domain"/>
    <property type="match status" value="1"/>
</dbReference>
<comment type="caution">
    <text evidence="2">The sequence shown here is derived from an EMBL/GenBank/DDBJ whole genome shotgun (WGS) entry which is preliminary data.</text>
</comment>
<keyword evidence="3" id="KW-1185">Reference proteome</keyword>
<dbReference type="PANTHER" id="PTHR43355">
    <property type="entry name" value="FLAVIN REDUCTASE (NADPH)"/>
    <property type="match status" value="1"/>
</dbReference>
<dbReference type="GO" id="GO:0042602">
    <property type="term" value="F:riboflavin reductase (NADPH) activity"/>
    <property type="evidence" value="ECO:0007669"/>
    <property type="project" value="TreeGrafter"/>
</dbReference>
<dbReference type="SUPFAM" id="SSF51735">
    <property type="entry name" value="NAD(P)-binding Rossmann-fold domains"/>
    <property type="match status" value="1"/>
</dbReference>
<dbReference type="Pfam" id="PF13460">
    <property type="entry name" value="NAD_binding_10"/>
    <property type="match status" value="1"/>
</dbReference>
<accession>A0AB34JIR0</accession>
<dbReference type="InterPro" id="IPR016040">
    <property type="entry name" value="NAD(P)-bd_dom"/>
</dbReference>
<dbReference type="AlphaFoldDB" id="A0AB34JIR0"/>
<dbReference type="Proteomes" id="UP001515480">
    <property type="component" value="Unassembled WGS sequence"/>
</dbReference>
<organism evidence="2 3">
    <name type="scientific">Prymnesium parvum</name>
    <name type="common">Toxic golden alga</name>
    <dbReference type="NCBI Taxonomy" id="97485"/>
    <lineage>
        <taxon>Eukaryota</taxon>
        <taxon>Haptista</taxon>
        <taxon>Haptophyta</taxon>
        <taxon>Prymnesiophyceae</taxon>
        <taxon>Prymnesiales</taxon>
        <taxon>Prymnesiaceae</taxon>
        <taxon>Prymnesium</taxon>
    </lineage>
</organism>
<dbReference type="InterPro" id="IPR036291">
    <property type="entry name" value="NAD(P)-bd_dom_sf"/>
</dbReference>
<dbReference type="EMBL" id="JBGBPQ010000007">
    <property type="protein sequence ID" value="KAL1521291.1"/>
    <property type="molecule type" value="Genomic_DNA"/>
</dbReference>
<reference evidence="2 3" key="1">
    <citation type="journal article" date="2024" name="Science">
        <title>Giant polyketide synthase enzymes in the biosynthesis of giant marine polyether toxins.</title>
        <authorList>
            <person name="Fallon T.R."/>
            <person name="Shende V.V."/>
            <person name="Wierzbicki I.H."/>
            <person name="Pendleton A.L."/>
            <person name="Watervoot N.F."/>
            <person name="Auber R.P."/>
            <person name="Gonzalez D.J."/>
            <person name="Wisecaver J.H."/>
            <person name="Moore B.S."/>
        </authorList>
    </citation>
    <scope>NUCLEOTIDE SEQUENCE [LARGE SCALE GENOMIC DNA]</scope>
    <source>
        <strain evidence="2 3">12B1</strain>
    </source>
</reference>
<feature type="domain" description="NAD(P)-binding" evidence="1">
    <location>
        <begin position="7"/>
        <end position="199"/>
    </location>
</feature>
<evidence type="ECO:0000313" key="2">
    <source>
        <dbReference type="EMBL" id="KAL1521291.1"/>
    </source>
</evidence>